<gene>
    <name evidence="3" type="ORF">HYR64_09175</name>
</gene>
<dbReference type="PROSITE" id="PS51257">
    <property type="entry name" value="PROKAR_LIPOPROTEIN"/>
    <property type="match status" value="1"/>
</dbReference>
<keyword evidence="2" id="KW-0732">Signal</keyword>
<evidence type="ECO:0000313" key="4">
    <source>
        <dbReference type="Proteomes" id="UP000727962"/>
    </source>
</evidence>
<accession>A0A931LW32</accession>
<evidence type="ECO:0000313" key="3">
    <source>
        <dbReference type="EMBL" id="MBI1757263.1"/>
    </source>
</evidence>
<sequence>MRAALRFAVLALAAATILSGCHFKSLESYESATTPNSAEPGRGDPYTNGGIAGASGGQKARASYATSEPALGGKR</sequence>
<organism evidence="3 4">
    <name type="scientific">Fimbriimonas ginsengisoli</name>
    <dbReference type="NCBI Taxonomy" id="1005039"/>
    <lineage>
        <taxon>Bacteria</taxon>
        <taxon>Bacillati</taxon>
        <taxon>Armatimonadota</taxon>
        <taxon>Fimbriimonadia</taxon>
        <taxon>Fimbriimonadales</taxon>
        <taxon>Fimbriimonadaceae</taxon>
        <taxon>Fimbriimonas</taxon>
    </lineage>
</organism>
<protein>
    <submittedName>
        <fullName evidence="3">Uncharacterized protein</fullName>
    </submittedName>
</protein>
<dbReference type="AlphaFoldDB" id="A0A931LW32"/>
<reference evidence="3" key="1">
    <citation type="submission" date="2020-07" db="EMBL/GenBank/DDBJ databases">
        <title>Huge and variable diversity of episymbiotic CPR bacteria and DPANN archaea in groundwater ecosystems.</title>
        <authorList>
            <person name="He C.Y."/>
            <person name="Keren R."/>
            <person name="Whittaker M."/>
            <person name="Farag I.F."/>
            <person name="Doudna J."/>
            <person name="Cate J.H.D."/>
            <person name="Banfield J.F."/>
        </authorList>
    </citation>
    <scope>NUCLEOTIDE SEQUENCE</scope>
    <source>
        <strain evidence="3">NC_groundwater_17_Pr7_B-0.1um_64_12</strain>
    </source>
</reference>
<name>A0A931LW32_FIMGI</name>
<dbReference type="EMBL" id="JACOSL010000057">
    <property type="protein sequence ID" value="MBI1757263.1"/>
    <property type="molecule type" value="Genomic_DNA"/>
</dbReference>
<feature type="signal peptide" evidence="2">
    <location>
        <begin position="1"/>
        <end position="23"/>
    </location>
</feature>
<proteinExistence type="predicted"/>
<feature type="chain" id="PRO_5037657202" evidence="2">
    <location>
        <begin position="24"/>
        <end position="75"/>
    </location>
</feature>
<comment type="caution">
    <text evidence="3">The sequence shown here is derived from an EMBL/GenBank/DDBJ whole genome shotgun (WGS) entry which is preliminary data.</text>
</comment>
<feature type="region of interest" description="Disordered" evidence="1">
    <location>
        <begin position="29"/>
        <end position="75"/>
    </location>
</feature>
<evidence type="ECO:0000256" key="1">
    <source>
        <dbReference type="SAM" id="MobiDB-lite"/>
    </source>
</evidence>
<evidence type="ECO:0000256" key="2">
    <source>
        <dbReference type="SAM" id="SignalP"/>
    </source>
</evidence>
<dbReference type="Proteomes" id="UP000727962">
    <property type="component" value="Unassembled WGS sequence"/>
</dbReference>